<evidence type="ECO:0000256" key="1">
    <source>
        <dbReference type="ARBA" id="ARBA00009387"/>
    </source>
</evidence>
<proteinExistence type="inferred from homology"/>
<dbReference type="InterPro" id="IPR023346">
    <property type="entry name" value="Lysozyme-like_dom_sf"/>
</dbReference>
<feature type="signal peptide" evidence="2">
    <location>
        <begin position="1"/>
        <end position="19"/>
    </location>
</feature>
<evidence type="ECO:0000256" key="2">
    <source>
        <dbReference type="SAM" id="SignalP"/>
    </source>
</evidence>
<dbReference type="RefSeq" id="WP_353645016.1">
    <property type="nucleotide sequence ID" value="NZ_CP159253.1"/>
</dbReference>
<protein>
    <submittedName>
        <fullName evidence="4">Lytic transglycosylase domain-containing protein</fullName>
    </submittedName>
</protein>
<organism evidence="4">
    <name type="scientific">Mesorhizobium sp. WSM2240</name>
    <dbReference type="NCBI Taxonomy" id="3228851"/>
    <lineage>
        <taxon>Bacteria</taxon>
        <taxon>Pseudomonadati</taxon>
        <taxon>Pseudomonadota</taxon>
        <taxon>Alphaproteobacteria</taxon>
        <taxon>Hyphomicrobiales</taxon>
        <taxon>Phyllobacteriaceae</taxon>
        <taxon>Mesorhizobium</taxon>
    </lineage>
</organism>
<dbReference type="AlphaFoldDB" id="A0AAU8CKS9"/>
<evidence type="ECO:0000259" key="3">
    <source>
        <dbReference type="Pfam" id="PF01464"/>
    </source>
</evidence>
<dbReference type="InterPro" id="IPR008258">
    <property type="entry name" value="Transglycosylase_SLT_dom_1"/>
</dbReference>
<dbReference type="Pfam" id="PF01464">
    <property type="entry name" value="SLT"/>
    <property type="match status" value="1"/>
</dbReference>
<dbReference type="Gene3D" id="1.10.530.10">
    <property type="match status" value="1"/>
</dbReference>
<gene>
    <name evidence="4" type="ORF">ABVK50_19430</name>
</gene>
<feature type="chain" id="PRO_5043638929" evidence="2">
    <location>
        <begin position="20"/>
        <end position="226"/>
    </location>
</feature>
<keyword evidence="2" id="KW-0732">Signal</keyword>
<comment type="similarity">
    <text evidence="1">Belongs to the virb1 family.</text>
</comment>
<sequence length="226" mass="24334">MPAFHRILIVLTALSPLLAAGCTTSSDMGAQLSMAPGEEVSLPESVSILPASADAESGPDAGVVMAALPGEDSEQQDLQPSAFARIDAPAVNFGQAAVGPRSPELDALITRYAAYYEVPVELVRRVVKRESNFRPAARNGPYWGLMQIRHDTARGMGYKGGASGLLDAETNLKYAVKYLRGAYITAGGDHDRSVRLYASGYYYDAKRRGLLDETGLGKDRRRRRGV</sequence>
<feature type="domain" description="Transglycosylase SLT" evidence="3">
    <location>
        <begin position="109"/>
        <end position="200"/>
    </location>
</feature>
<dbReference type="SUPFAM" id="SSF53955">
    <property type="entry name" value="Lysozyme-like"/>
    <property type="match status" value="1"/>
</dbReference>
<reference evidence="4" key="1">
    <citation type="submission" date="2024-06" db="EMBL/GenBank/DDBJ databases">
        <title>Mesorhizobium karijinii sp. nov., a symbiont of the iconic Swainsona formosa from arid Australia.</title>
        <authorList>
            <person name="Hill Y.J."/>
            <person name="Watkin E.L.J."/>
            <person name="O'Hara G.W."/>
            <person name="Terpolilli J."/>
            <person name="Tye M.L."/>
            <person name="Kohlmeier M.G."/>
        </authorList>
    </citation>
    <scope>NUCLEOTIDE SEQUENCE</scope>
    <source>
        <strain evidence="4">WSM2240</strain>
    </source>
</reference>
<dbReference type="PROSITE" id="PS51257">
    <property type="entry name" value="PROKAR_LIPOPROTEIN"/>
    <property type="match status" value="1"/>
</dbReference>
<name>A0AAU8CKS9_9HYPH</name>
<accession>A0AAU8CKS9</accession>
<evidence type="ECO:0000313" key="4">
    <source>
        <dbReference type="EMBL" id="XCG47434.1"/>
    </source>
</evidence>
<dbReference type="EMBL" id="CP159253">
    <property type="protein sequence ID" value="XCG47434.1"/>
    <property type="molecule type" value="Genomic_DNA"/>
</dbReference>